<name>A0A1S2PYD8_9ACTN</name>
<feature type="signal peptide" evidence="1">
    <location>
        <begin position="1"/>
        <end position="19"/>
    </location>
</feature>
<dbReference type="RefSeq" id="WP_071383982.1">
    <property type="nucleotide sequence ID" value="NZ_MLYO01000053.1"/>
</dbReference>
<comment type="caution">
    <text evidence="2">The sequence shown here is derived from an EMBL/GenBank/DDBJ whole genome shotgun (WGS) entry which is preliminary data.</text>
</comment>
<protein>
    <submittedName>
        <fullName evidence="2">Uncharacterized protein</fullName>
    </submittedName>
</protein>
<dbReference type="Proteomes" id="UP000179642">
    <property type="component" value="Unassembled WGS sequence"/>
</dbReference>
<dbReference type="InterPro" id="IPR043857">
    <property type="entry name" value="DUF5819"/>
</dbReference>
<dbReference type="Pfam" id="PF19136">
    <property type="entry name" value="DUF5819"/>
    <property type="match status" value="1"/>
</dbReference>
<dbReference type="AlphaFoldDB" id="A0A1S2PYD8"/>
<feature type="chain" id="PRO_5039201553" evidence="1">
    <location>
        <begin position="20"/>
        <end position="208"/>
    </location>
</feature>
<dbReference type="EMBL" id="MLYO01000053">
    <property type="protein sequence ID" value="OIJ98858.1"/>
    <property type="molecule type" value="Genomic_DNA"/>
</dbReference>
<reference evidence="2 3" key="1">
    <citation type="submission" date="2016-10" db="EMBL/GenBank/DDBJ databases">
        <title>Genome sequence of Streptomyces sp. MUSC 1.</title>
        <authorList>
            <person name="Lee L.-H."/>
            <person name="Ser H.-L."/>
            <person name="Law J.W.-F."/>
        </authorList>
    </citation>
    <scope>NUCLEOTIDE SEQUENCE [LARGE SCALE GENOMIC DNA]</scope>
    <source>
        <strain evidence="2 3">MUSC 1</strain>
    </source>
</reference>
<proteinExistence type="predicted"/>
<gene>
    <name evidence="2" type="ORF">BIV23_29215</name>
</gene>
<evidence type="ECO:0000313" key="2">
    <source>
        <dbReference type="EMBL" id="OIJ98858.1"/>
    </source>
</evidence>
<evidence type="ECO:0000256" key="1">
    <source>
        <dbReference type="SAM" id="SignalP"/>
    </source>
</evidence>
<evidence type="ECO:0000313" key="3">
    <source>
        <dbReference type="Proteomes" id="UP000179642"/>
    </source>
</evidence>
<dbReference type="OrthoDB" id="9342777at2"/>
<keyword evidence="1" id="KW-0732">Signal</keyword>
<accession>A0A1S2PYD8</accession>
<keyword evidence="3" id="KW-1185">Reference proteome</keyword>
<sequence>MLLALVPVMLFTAACLVYNAPNSPAKARVARPVNRFMGAYFEQDWQLFGPNPGTSVDLVYVEARIKPAGKNEVVQTQPVEIEDAIDRTPRDFRVNPTKLPGVMLGFNEFATKYIKEKEEVDQLPASRRAQAVKYLASDFAPDFDELQRFLSVRATSLFPNARIISIRATFRSKPITPFASRYESPAPKQKIEGRLQTSWLTYVPGVAD</sequence>
<organism evidence="2 3">
    <name type="scientific">Streptomyces monashensis</name>
    <dbReference type="NCBI Taxonomy" id="1678012"/>
    <lineage>
        <taxon>Bacteria</taxon>
        <taxon>Bacillati</taxon>
        <taxon>Actinomycetota</taxon>
        <taxon>Actinomycetes</taxon>
        <taxon>Kitasatosporales</taxon>
        <taxon>Streptomycetaceae</taxon>
        <taxon>Streptomyces</taxon>
    </lineage>
</organism>